<dbReference type="EMBL" id="JAEUBG010001600">
    <property type="protein sequence ID" value="KAH3686133.1"/>
    <property type="molecule type" value="Genomic_DNA"/>
</dbReference>
<evidence type="ECO:0000256" key="1">
    <source>
        <dbReference type="SAM" id="Coils"/>
    </source>
</evidence>
<name>A0A9P8TNI3_WICPI</name>
<accession>A0A9P8TNI3</accession>
<dbReference type="Proteomes" id="UP000774326">
    <property type="component" value="Unassembled WGS sequence"/>
</dbReference>
<keyword evidence="4" id="KW-1185">Reference proteome</keyword>
<sequence length="306" mass="35720">MGLFKQKRRSSNEDLTILDSNEFNNFMLPELPTPKSNFIKSHKPQASNVSKFSKMSDKSQESLKIITSATVAGETERHHIMEEQLTYLSQQASLALDQLNEANKENKKLRAENDQLKESYSRYSLGRDSSMSTLNSSIFSNNNNNRNRYHGRDMSISQESSVSSNLSSRLSHTLEKHQLQTQAHKQEISNQFQEIESLKTQLDQQHQELQRLTEKIAKYETFIIDLTNEMTDLKQDREEYKSRFSQLKNSIFKEKKQHSLELVYYKNQLNETLIQLRASNEKNLKLRERFFGFQQQFSASHSSAVY</sequence>
<gene>
    <name evidence="3" type="ORF">WICPIJ_002889</name>
</gene>
<dbReference type="AlphaFoldDB" id="A0A9P8TNI3"/>
<keyword evidence="1" id="KW-0175">Coiled coil</keyword>
<reference evidence="3" key="1">
    <citation type="journal article" date="2021" name="Open Biol.">
        <title>Shared evolutionary footprints suggest mitochondrial oxidative damage underlies multiple complex I losses in fungi.</title>
        <authorList>
            <person name="Schikora-Tamarit M.A."/>
            <person name="Marcet-Houben M."/>
            <person name="Nosek J."/>
            <person name="Gabaldon T."/>
        </authorList>
    </citation>
    <scope>NUCLEOTIDE SEQUENCE</scope>
    <source>
        <strain evidence="3">CBS2887</strain>
    </source>
</reference>
<feature type="coiled-coil region" evidence="1">
    <location>
        <begin position="185"/>
        <end position="250"/>
    </location>
</feature>
<evidence type="ECO:0000313" key="3">
    <source>
        <dbReference type="EMBL" id="KAH3686133.1"/>
    </source>
</evidence>
<comment type="caution">
    <text evidence="3">The sequence shown here is derived from an EMBL/GenBank/DDBJ whole genome shotgun (WGS) entry which is preliminary data.</text>
</comment>
<feature type="coiled-coil region" evidence="1">
    <location>
        <begin position="92"/>
        <end position="119"/>
    </location>
</feature>
<reference evidence="3" key="2">
    <citation type="submission" date="2021-01" db="EMBL/GenBank/DDBJ databases">
        <authorList>
            <person name="Schikora-Tamarit M.A."/>
        </authorList>
    </citation>
    <scope>NUCLEOTIDE SEQUENCE</scope>
    <source>
        <strain evidence="3">CBS2887</strain>
    </source>
</reference>
<evidence type="ECO:0000256" key="2">
    <source>
        <dbReference type="SAM" id="MobiDB-lite"/>
    </source>
</evidence>
<dbReference type="Gene3D" id="1.20.5.340">
    <property type="match status" value="1"/>
</dbReference>
<organism evidence="3 4">
    <name type="scientific">Wickerhamomyces pijperi</name>
    <name type="common">Yeast</name>
    <name type="synonym">Pichia pijperi</name>
    <dbReference type="NCBI Taxonomy" id="599730"/>
    <lineage>
        <taxon>Eukaryota</taxon>
        <taxon>Fungi</taxon>
        <taxon>Dikarya</taxon>
        <taxon>Ascomycota</taxon>
        <taxon>Saccharomycotina</taxon>
        <taxon>Saccharomycetes</taxon>
        <taxon>Phaffomycetales</taxon>
        <taxon>Wickerhamomycetaceae</taxon>
        <taxon>Wickerhamomyces</taxon>
    </lineage>
</organism>
<evidence type="ECO:0000313" key="4">
    <source>
        <dbReference type="Proteomes" id="UP000774326"/>
    </source>
</evidence>
<protein>
    <submittedName>
        <fullName evidence="3">Uncharacterized protein</fullName>
    </submittedName>
</protein>
<proteinExistence type="predicted"/>
<feature type="region of interest" description="Disordered" evidence="2">
    <location>
        <begin position="136"/>
        <end position="162"/>
    </location>
</feature>